<dbReference type="CDD" id="cd00586">
    <property type="entry name" value="4HBT"/>
    <property type="match status" value="1"/>
</dbReference>
<dbReference type="NCBIfam" id="TIGR00051">
    <property type="entry name" value="YbgC/FadM family acyl-CoA thioesterase"/>
    <property type="match status" value="1"/>
</dbReference>
<gene>
    <name evidence="3" type="ORF">KHA99_19845</name>
</gene>
<evidence type="ECO:0000256" key="2">
    <source>
        <dbReference type="ARBA" id="ARBA00022801"/>
    </source>
</evidence>
<evidence type="ECO:0000313" key="3">
    <source>
        <dbReference type="EMBL" id="MBS4214704.1"/>
    </source>
</evidence>
<evidence type="ECO:0000256" key="1">
    <source>
        <dbReference type="ARBA" id="ARBA00005953"/>
    </source>
</evidence>
<comment type="similarity">
    <text evidence="1">Belongs to the 4-hydroxybenzoyl-CoA thioesterase family.</text>
</comment>
<dbReference type="InterPro" id="IPR050563">
    <property type="entry name" value="4-hydroxybenzoyl-CoA_TE"/>
</dbReference>
<comment type="caution">
    <text evidence="3">The sequence shown here is derived from an EMBL/GenBank/DDBJ whole genome shotgun (WGS) entry which is preliminary data.</text>
</comment>
<evidence type="ECO:0000313" key="4">
    <source>
        <dbReference type="Proteomes" id="UP000679749"/>
    </source>
</evidence>
<dbReference type="Gene3D" id="3.10.129.10">
    <property type="entry name" value="Hotdog Thioesterase"/>
    <property type="match status" value="1"/>
</dbReference>
<name>A0A942UCB5_9BACI</name>
<dbReference type="PANTHER" id="PTHR31793:SF27">
    <property type="entry name" value="NOVEL THIOESTERASE SUPERFAMILY DOMAIN AND SAPOSIN A-TYPE DOMAIN CONTAINING PROTEIN (0610012H03RIK)"/>
    <property type="match status" value="1"/>
</dbReference>
<dbReference type="GO" id="GO:0047617">
    <property type="term" value="F:fatty acyl-CoA hydrolase activity"/>
    <property type="evidence" value="ECO:0007669"/>
    <property type="project" value="TreeGrafter"/>
</dbReference>
<dbReference type="AlphaFoldDB" id="A0A942UCB5"/>
<dbReference type="SUPFAM" id="SSF54637">
    <property type="entry name" value="Thioesterase/thiol ester dehydrase-isomerase"/>
    <property type="match status" value="1"/>
</dbReference>
<dbReference type="Proteomes" id="UP000679749">
    <property type="component" value="Unassembled WGS sequence"/>
</dbReference>
<protein>
    <submittedName>
        <fullName evidence="3">Acyl-CoA thioesterase</fullName>
    </submittedName>
</protein>
<dbReference type="RefSeq" id="WP_213119224.1">
    <property type="nucleotide sequence ID" value="NZ_JAGYPF010000004.1"/>
</dbReference>
<dbReference type="Pfam" id="PF13279">
    <property type="entry name" value="4HBT_2"/>
    <property type="match status" value="1"/>
</dbReference>
<dbReference type="PANTHER" id="PTHR31793">
    <property type="entry name" value="4-HYDROXYBENZOYL-COA THIOESTERASE FAMILY MEMBER"/>
    <property type="match status" value="1"/>
</dbReference>
<dbReference type="EMBL" id="JAGYPF010000004">
    <property type="protein sequence ID" value="MBS4214704.1"/>
    <property type="molecule type" value="Genomic_DNA"/>
</dbReference>
<dbReference type="InterPro" id="IPR006684">
    <property type="entry name" value="YbgC/YbaW"/>
</dbReference>
<keyword evidence="4" id="KW-1185">Reference proteome</keyword>
<dbReference type="InterPro" id="IPR029069">
    <property type="entry name" value="HotDog_dom_sf"/>
</dbReference>
<dbReference type="PIRSF" id="PIRSF003230">
    <property type="entry name" value="YbgC"/>
    <property type="match status" value="1"/>
</dbReference>
<organism evidence="3 4">
    <name type="scientific">Neobacillus rhizophilus</name>
    <dbReference type="NCBI Taxonomy" id="2833579"/>
    <lineage>
        <taxon>Bacteria</taxon>
        <taxon>Bacillati</taxon>
        <taxon>Bacillota</taxon>
        <taxon>Bacilli</taxon>
        <taxon>Bacillales</taxon>
        <taxon>Bacillaceae</taxon>
        <taxon>Neobacillus</taxon>
    </lineage>
</organism>
<sequence>METITEIKVEQEAIDELEHVNNSVYVTYLEKARGDWYRDAGISFNEMRKRLVSTVVLKLEILYIQEAKLGEILKVKTSPIRLGNKSFVFQQDIYNQSGKKIVEALVTNVMIDRSVRKSIPVIKEIARFFRASE</sequence>
<accession>A0A942UCB5</accession>
<proteinExistence type="inferred from homology"/>
<reference evidence="3" key="1">
    <citation type="submission" date="2021-05" db="EMBL/GenBank/DDBJ databases">
        <title>Novel Bacillus species.</title>
        <authorList>
            <person name="Liu G."/>
        </authorList>
    </citation>
    <scope>NUCLEOTIDE SEQUENCE</scope>
    <source>
        <strain evidence="3">FJAT-49825</strain>
    </source>
</reference>
<keyword evidence="2" id="KW-0378">Hydrolase</keyword>